<dbReference type="Gene3D" id="3.30.70.270">
    <property type="match status" value="1"/>
</dbReference>
<comment type="caution">
    <text evidence="3">The sequence shown here is derived from an EMBL/GenBank/DDBJ whole genome shotgun (WGS) entry which is preliminary data.</text>
</comment>
<dbReference type="CDD" id="cd01647">
    <property type="entry name" value="RT_LTR"/>
    <property type="match status" value="1"/>
</dbReference>
<organism evidence="3">
    <name type="scientific">Sesamum radiatum</name>
    <name type="common">Black benniseed</name>
    <dbReference type="NCBI Taxonomy" id="300843"/>
    <lineage>
        <taxon>Eukaryota</taxon>
        <taxon>Viridiplantae</taxon>
        <taxon>Streptophyta</taxon>
        <taxon>Embryophyta</taxon>
        <taxon>Tracheophyta</taxon>
        <taxon>Spermatophyta</taxon>
        <taxon>Magnoliopsida</taxon>
        <taxon>eudicotyledons</taxon>
        <taxon>Gunneridae</taxon>
        <taxon>Pentapetalae</taxon>
        <taxon>asterids</taxon>
        <taxon>lamiids</taxon>
        <taxon>Lamiales</taxon>
        <taxon>Pedaliaceae</taxon>
        <taxon>Sesamum</taxon>
    </lineage>
</organism>
<dbReference type="InterPro" id="IPR053134">
    <property type="entry name" value="RNA-dir_DNA_polymerase"/>
</dbReference>
<feature type="region of interest" description="Disordered" evidence="1">
    <location>
        <begin position="1"/>
        <end position="23"/>
    </location>
</feature>
<reference evidence="3" key="1">
    <citation type="submission" date="2020-06" db="EMBL/GenBank/DDBJ databases">
        <authorList>
            <person name="Li T."/>
            <person name="Hu X."/>
            <person name="Zhang T."/>
            <person name="Song X."/>
            <person name="Zhang H."/>
            <person name="Dai N."/>
            <person name="Sheng W."/>
            <person name="Hou X."/>
            <person name="Wei L."/>
        </authorList>
    </citation>
    <scope>NUCLEOTIDE SEQUENCE</scope>
    <source>
        <strain evidence="3">G02</strain>
        <tissue evidence="3">Leaf</tissue>
    </source>
</reference>
<protein>
    <submittedName>
        <fullName evidence="3">Retrovirus-related Pol polyprotein from transposon gypsy</fullName>
    </submittedName>
</protein>
<evidence type="ECO:0000259" key="2">
    <source>
        <dbReference type="Pfam" id="PF00078"/>
    </source>
</evidence>
<dbReference type="InterPro" id="IPR043128">
    <property type="entry name" value="Rev_trsase/Diguanyl_cyclase"/>
</dbReference>
<dbReference type="SUPFAM" id="SSF56672">
    <property type="entry name" value="DNA/RNA polymerases"/>
    <property type="match status" value="1"/>
</dbReference>
<dbReference type="AlphaFoldDB" id="A0AAW2K3Z2"/>
<dbReference type="EMBL" id="JACGWJ010000030">
    <property type="protein sequence ID" value="KAL0301365.1"/>
    <property type="molecule type" value="Genomic_DNA"/>
</dbReference>
<sequence>MNAMKDGECTNRGGRDKGREVERGRVDLKEKGGDLGRARKRYARYLKMDRRSYQILIVEKEEEITFGKDDIVTDMGSQNDPMVIRRDVANFVVIRFASFNRDGTQKENDDGEISSSGYAFHVQYNSWATWFKSVQSSSIDLSFKNEVSNSARDRRDFKGIDLEGYHQIFMVEDDRDKTSFIIENGIYCYNVMLFRLKNAGATYQRLVNRMFKELTEKTMEVYVDDMLIKEKEEKEHLAHLQAVFEVMMRYGMKLNLAKCTFGVRGGKFLRYMVSEKGIEANPKKIEAIMQVGLPKTIKDVQKLTGKVALLACFISRSTDRNAFCQDIKEGEGLSMNNRMRTNSQ</sequence>
<dbReference type="PANTHER" id="PTHR24559:SF431">
    <property type="entry name" value="RNA-DIRECTED DNA POLYMERASE HOMOLOG"/>
    <property type="match status" value="1"/>
</dbReference>
<reference evidence="3" key="2">
    <citation type="journal article" date="2024" name="Plant">
        <title>Genomic evolution and insights into agronomic trait innovations of Sesamum species.</title>
        <authorList>
            <person name="Miao H."/>
            <person name="Wang L."/>
            <person name="Qu L."/>
            <person name="Liu H."/>
            <person name="Sun Y."/>
            <person name="Le M."/>
            <person name="Wang Q."/>
            <person name="Wei S."/>
            <person name="Zheng Y."/>
            <person name="Lin W."/>
            <person name="Duan Y."/>
            <person name="Cao H."/>
            <person name="Xiong S."/>
            <person name="Wang X."/>
            <person name="Wei L."/>
            <person name="Li C."/>
            <person name="Ma Q."/>
            <person name="Ju M."/>
            <person name="Zhao R."/>
            <person name="Li G."/>
            <person name="Mu C."/>
            <person name="Tian Q."/>
            <person name="Mei H."/>
            <person name="Zhang T."/>
            <person name="Gao T."/>
            <person name="Zhang H."/>
        </authorList>
    </citation>
    <scope>NUCLEOTIDE SEQUENCE</scope>
    <source>
        <strain evidence="3">G02</strain>
    </source>
</reference>
<dbReference type="InterPro" id="IPR000477">
    <property type="entry name" value="RT_dom"/>
</dbReference>
<gene>
    <name evidence="3" type="ORF">Sradi_6413300</name>
</gene>
<feature type="domain" description="Reverse transcriptase" evidence="2">
    <location>
        <begin position="161"/>
        <end position="269"/>
    </location>
</feature>
<name>A0AAW2K3Z2_SESRA</name>
<dbReference type="InterPro" id="IPR043502">
    <property type="entry name" value="DNA/RNA_pol_sf"/>
</dbReference>
<dbReference type="Pfam" id="PF00078">
    <property type="entry name" value="RVT_1"/>
    <property type="match status" value="1"/>
</dbReference>
<proteinExistence type="predicted"/>
<accession>A0AAW2K3Z2</accession>
<evidence type="ECO:0000256" key="1">
    <source>
        <dbReference type="SAM" id="MobiDB-lite"/>
    </source>
</evidence>
<dbReference type="PANTHER" id="PTHR24559">
    <property type="entry name" value="TRANSPOSON TY3-I GAG-POL POLYPROTEIN"/>
    <property type="match status" value="1"/>
</dbReference>
<evidence type="ECO:0000313" key="3">
    <source>
        <dbReference type="EMBL" id="KAL0301365.1"/>
    </source>
</evidence>
<dbReference type="Gene3D" id="3.10.10.10">
    <property type="entry name" value="HIV Type 1 Reverse Transcriptase, subunit A, domain 1"/>
    <property type="match status" value="1"/>
</dbReference>